<gene>
    <name evidence="3" type="ORF">NZD89_12890</name>
</gene>
<feature type="compositionally biased region" description="Basic and acidic residues" evidence="1">
    <location>
        <begin position="134"/>
        <end position="148"/>
    </location>
</feature>
<sequence>MKVGMIGLGDIARKAYLPVVGCRPDIDLSICTRNPARLEEIGNAFRIPPEQRFRTVQDMAEAGVEAVFVHTATEAHVEMVTYLLERGIHVYVDKPIDSTFARSEQIVQLANRQGLVLMVGFNRRFAPPLSGHPRPRETRLGHPAKESGEPSGLGQKRHL</sequence>
<dbReference type="EMBL" id="CP104067">
    <property type="protein sequence ID" value="WAH44193.1"/>
    <property type="molecule type" value="Genomic_DNA"/>
</dbReference>
<feature type="domain" description="Gfo/Idh/MocA-like oxidoreductase N-terminal" evidence="2">
    <location>
        <begin position="1"/>
        <end position="121"/>
    </location>
</feature>
<dbReference type="SUPFAM" id="SSF51735">
    <property type="entry name" value="NAD(P)-binding Rossmann-fold domains"/>
    <property type="match status" value="1"/>
</dbReference>
<organism evidence="3 4">
    <name type="scientific">Alicyclobacillus fastidiosus</name>
    <dbReference type="NCBI Taxonomy" id="392011"/>
    <lineage>
        <taxon>Bacteria</taxon>
        <taxon>Bacillati</taxon>
        <taxon>Bacillota</taxon>
        <taxon>Bacilli</taxon>
        <taxon>Bacillales</taxon>
        <taxon>Alicyclobacillaceae</taxon>
        <taxon>Alicyclobacillus</taxon>
    </lineage>
</organism>
<evidence type="ECO:0000256" key="1">
    <source>
        <dbReference type="SAM" id="MobiDB-lite"/>
    </source>
</evidence>
<dbReference type="InterPro" id="IPR036291">
    <property type="entry name" value="NAD(P)-bd_dom_sf"/>
</dbReference>
<name>A0ABY6ZNP1_9BACL</name>
<dbReference type="Proteomes" id="UP001164761">
    <property type="component" value="Chromosome"/>
</dbReference>
<accession>A0ABY6ZNP1</accession>
<dbReference type="InterPro" id="IPR000683">
    <property type="entry name" value="Gfo/Idh/MocA-like_OxRdtase_N"/>
</dbReference>
<reference evidence="3" key="1">
    <citation type="submission" date="2022-08" db="EMBL/GenBank/DDBJ databases">
        <title>Alicyclobacillus fastidiosus DSM 17978, complete genome.</title>
        <authorList>
            <person name="Wang Q."/>
            <person name="Cai R."/>
            <person name="Wang Z."/>
        </authorList>
    </citation>
    <scope>NUCLEOTIDE SEQUENCE</scope>
    <source>
        <strain evidence="3">DSM 17978</strain>
    </source>
</reference>
<protein>
    <submittedName>
        <fullName evidence="3">Gfo/Idh/MocA family oxidoreductase</fullName>
    </submittedName>
</protein>
<evidence type="ECO:0000259" key="2">
    <source>
        <dbReference type="Pfam" id="PF01408"/>
    </source>
</evidence>
<dbReference type="Pfam" id="PF01408">
    <property type="entry name" value="GFO_IDH_MocA"/>
    <property type="match status" value="1"/>
</dbReference>
<dbReference type="RefSeq" id="WP_268008089.1">
    <property type="nucleotide sequence ID" value="NZ_CP104067.1"/>
</dbReference>
<keyword evidence="4" id="KW-1185">Reference proteome</keyword>
<proteinExistence type="predicted"/>
<evidence type="ECO:0000313" key="3">
    <source>
        <dbReference type="EMBL" id="WAH44193.1"/>
    </source>
</evidence>
<dbReference type="Gene3D" id="3.40.50.720">
    <property type="entry name" value="NAD(P)-binding Rossmann-like Domain"/>
    <property type="match status" value="1"/>
</dbReference>
<dbReference type="InterPro" id="IPR051317">
    <property type="entry name" value="Gfo/Idh/MocA_oxidoreduct"/>
</dbReference>
<dbReference type="PANTHER" id="PTHR43708:SF4">
    <property type="entry name" value="OXIDOREDUCTASE YCEM-RELATED"/>
    <property type="match status" value="1"/>
</dbReference>
<evidence type="ECO:0000313" key="4">
    <source>
        <dbReference type="Proteomes" id="UP001164761"/>
    </source>
</evidence>
<dbReference type="PANTHER" id="PTHR43708">
    <property type="entry name" value="CONSERVED EXPRESSED OXIDOREDUCTASE (EUROFUNG)"/>
    <property type="match status" value="1"/>
</dbReference>
<feature type="region of interest" description="Disordered" evidence="1">
    <location>
        <begin position="127"/>
        <end position="159"/>
    </location>
</feature>